<organism evidence="1 2">
    <name type="scientific">Terracoccus luteus</name>
    <dbReference type="NCBI Taxonomy" id="53356"/>
    <lineage>
        <taxon>Bacteria</taxon>
        <taxon>Bacillati</taxon>
        <taxon>Actinomycetota</taxon>
        <taxon>Actinomycetes</taxon>
        <taxon>Micrococcales</taxon>
        <taxon>Intrasporangiaceae</taxon>
        <taxon>Terracoccus</taxon>
    </lineage>
</organism>
<reference evidence="1 2" key="1">
    <citation type="submission" date="2020-08" db="EMBL/GenBank/DDBJ databases">
        <title>Genomic Encyclopedia of Type Strains, Phase IV (KMG-V): Genome sequencing to study the core and pangenomes of soil and plant-associated prokaryotes.</title>
        <authorList>
            <person name="Whitman W."/>
        </authorList>
    </citation>
    <scope>NUCLEOTIDE SEQUENCE [LARGE SCALE GENOMIC DNA]</scope>
    <source>
        <strain evidence="1 2">B3ACCR2</strain>
    </source>
</reference>
<sequence length="46" mass="4794">MSTVRSLRLIADLGKPTLGGLDATVDLDALGLRRALVEGLTAWDAA</sequence>
<dbReference type="AlphaFoldDB" id="A0A839PTR6"/>
<dbReference type="Proteomes" id="UP000590811">
    <property type="component" value="Unassembled WGS sequence"/>
</dbReference>
<gene>
    <name evidence="1" type="ORF">FHW14_002733</name>
</gene>
<evidence type="ECO:0000313" key="1">
    <source>
        <dbReference type="EMBL" id="MBB2987550.1"/>
    </source>
</evidence>
<dbReference type="RefSeq" id="WP_170165814.1">
    <property type="nucleotide sequence ID" value="NZ_JACHVT010000005.1"/>
</dbReference>
<evidence type="ECO:0000313" key="2">
    <source>
        <dbReference type="Proteomes" id="UP000590811"/>
    </source>
</evidence>
<accession>A0A839PTR6</accession>
<comment type="caution">
    <text evidence="1">The sequence shown here is derived from an EMBL/GenBank/DDBJ whole genome shotgun (WGS) entry which is preliminary data.</text>
</comment>
<proteinExistence type="predicted"/>
<name>A0A839PTR6_9MICO</name>
<dbReference type="EMBL" id="JACHVT010000005">
    <property type="protein sequence ID" value="MBB2987550.1"/>
    <property type="molecule type" value="Genomic_DNA"/>
</dbReference>
<protein>
    <submittedName>
        <fullName evidence="1">Uncharacterized protein</fullName>
    </submittedName>
</protein>